<sequence length="63" mass="7249">SFIMVATDEKQPNNYNHIFVVLDDYNLPIDLVIGQDQTGKGNKSNMQLFKSVPYYKSQKLKVI</sequence>
<gene>
    <name evidence="1" type="ORF">S01H1_55889</name>
</gene>
<evidence type="ECO:0000313" key="1">
    <source>
        <dbReference type="EMBL" id="GAG14810.1"/>
    </source>
</evidence>
<proteinExistence type="predicted"/>
<reference evidence="1" key="1">
    <citation type="journal article" date="2014" name="Front. Microbiol.">
        <title>High frequency of phylogenetically diverse reductive dehalogenase-homologous genes in deep subseafloor sedimentary metagenomes.</title>
        <authorList>
            <person name="Kawai M."/>
            <person name="Futagami T."/>
            <person name="Toyoda A."/>
            <person name="Takaki Y."/>
            <person name="Nishi S."/>
            <person name="Hori S."/>
            <person name="Arai W."/>
            <person name="Tsubouchi T."/>
            <person name="Morono Y."/>
            <person name="Uchiyama I."/>
            <person name="Ito T."/>
            <person name="Fujiyama A."/>
            <person name="Inagaki F."/>
            <person name="Takami H."/>
        </authorList>
    </citation>
    <scope>NUCLEOTIDE SEQUENCE</scope>
    <source>
        <strain evidence="1">Expedition CK06-06</strain>
    </source>
</reference>
<dbReference type="AlphaFoldDB" id="X0V9E1"/>
<name>X0V9E1_9ZZZZ</name>
<organism evidence="1">
    <name type="scientific">marine sediment metagenome</name>
    <dbReference type="NCBI Taxonomy" id="412755"/>
    <lineage>
        <taxon>unclassified sequences</taxon>
        <taxon>metagenomes</taxon>
        <taxon>ecological metagenomes</taxon>
    </lineage>
</organism>
<comment type="caution">
    <text evidence="1">The sequence shown here is derived from an EMBL/GenBank/DDBJ whole genome shotgun (WGS) entry which is preliminary data.</text>
</comment>
<feature type="non-terminal residue" evidence="1">
    <location>
        <position position="1"/>
    </location>
</feature>
<dbReference type="EMBL" id="BARS01036349">
    <property type="protein sequence ID" value="GAG14810.1"/>
    <property type="molecule type" value="Genomic_DNA"/>
</dbReference>
<protein>
    <submittedName>
        <fullName evidence="1">Uncharacterized protein</fullName>
    </submittedName>
</protein>
<accession>X0V9E1</accession>